<dbReference type="Proteomes" id="UP000284095">
    <property type="component" value="Unassembled WGS sequence"/>
</dbReference>
<dbReference type="AlphaFoldDB" id="A0A414STA6"/>
<evidence type="ECO:0000313" key="3">
    <source>
        <dbReference type="Proteomes" id="UP000284095"/>
    </source>
</evidence>
<keyword evidence="3" id="KW-1185">Reference proteome</keyword>
<feature type="domain" description="Tubulin/FtsZ GTPase" evidence="1">
    <location>
        <begin position="29"/>
        <end position="165"/>
    </location>
</feature>
<dbReference type="InterPro" id="IPR003008">
    <property type="entry name" value="Tubulin_FtsZ_GTPase"/>
</dbReference>
<evidence type="ECO:0000313" key="2">
    <source>
        <dbReference type="EMBL" id="RHG24685.1"/>
    </source>
</evidence>
<dbReference type="InterPro" id="IPR036525">
    <property type="entry name" value="Tubulin/FtsZ_GTPase_sf"/>
</dbReference>
<protein>
    <recommendedName>
        <fullName evidence="1">Tubulin/FtsZ GTPase domain-containing protein</fullName>
    </recommendedName>
</protein>
<dbReference type="EMBL" id="QRIC01000022">
    <property type="protein sequence ID" value="RHG24685.1"/>
    <property type="molecule type" value="Genomic_DNA"/>
</dbReference>
<reference evidence="2 3" key="1">
    <citation type="submission" date="2018-08" db="EMBL/GenBank/DDBJ databases">
        <title>A genome reference for cultivated species of the human gut microbiota.</title>
        <authorList>
            <person name="Zou Y."/>
            <person name="Xue W."/>
            <person name="Luo G."/>
        </authorList>
    </citation>
    <scope>NUCLEOTIDE SEQUENCE [LARGE SCALE GENOMIC DNA]</scope>
    <source>
        <strain evidence="2 3">AM22-22</strain>
    </source>
</reference>
<dbReference type="GO" id="GO:0005525">
    <property type="term" value="F:GTP binding"/>
    <property type="evidence" value="ECO:0007669"/>
    <property type="project" value="InterPro"/>
</dbReference>
<proteinExistence type="predicted"/>
<accession>A0A414STA6</accession>
<organism evidence="2 3">
    <name type="scientific">Dorea longicatena</name>
    <dbReference type="NCBI Taxonomy" id="88431"/>
    <lineage>
        <taxon>Bacteria</taxon>
        <taxon>Bacillati</taxon>
        <taxon>Bacillota</taxon>
        <taxon>Clostridia</taxon>
        <taxon>Lachnospirales</taxon>
        <taxon>Lachnospiraceae</taxon>
        <taxon>Dorea</taxon>
    </lineage>
</organism>
<dbReference type="SUPFAM" id="SSF52490">
    <property type="entry name" value="Tubulin nucleotide-binding domain-like"/>
    <property type="match status" value="1"/>
</dbReference>
<gene>
    <name evidence="2" type="ORF">DW265_09965</name>
</gene>
<sequence>MLKNKSGFVGIGAYAGNQVLPFYKTGYPCLFVNTATTDLDSLTEVDDQYKYQIPGGEGCNKDRIKSRELFRKDIDNIINEVKEKLPGIEYLFVVASLGGGSGAGSVMPMKRVAMNDLDIKACIVITVLPNTKTESIQALINSYETLAELEALEEPGTMFILDNDKNNNKMKINEIFFCHLDALLTLDCNSALGNIDDAEVEQMLCSRGVSIISKLGKDKSDIQNLISTFHNNVYAPLEDDKVIKYIGLANSGTGHSIRMEDVYEEVGIPLDTYIQYEAKYTLCVLSGLSLPYKKMSEIKEIIDSNKDTIKRNLTAQNTNRLSKSVGFFDDIVPEKKSTEKKKSDRDLLF</sequence>
<dbReference type="Gene3D" id="3.40.50.1440">
    <property type="entry name" value="Tubulin/FtsZ, GTPase domain"/>
    <property type="match status" value="1"/>
</dbReference>
<dbReference type="Pfam" id="PF00091">
    <property type="entry name" value="Tubulin"/>
    <property type="match status" value="1"/>
</dbReference>
<evidence type="ECO:0000259" key="1">
    <source>
        <dbReference type="Pfam" id="PF00091"/>
    </source>
</evidence>
<name>A0A414STA6_9FIRM</name>
<comment type="caution">
    <text evidence="2">The sequence shown here is derived from an EMBL/GenBank/DDBJ whole genome shotgun (WGS) entry which is preliminary data.</text>
</comment>
<dbReference type="RefSeq" id="WP_118225177.1">
    <property type="nucleotide sequence ID" value="NZ_QRIC01000022.1"/>
</dbReference>